<gene>
    <name evidence="1" type="ORF">ANAPHAGO_00199</name>
</gene>
<accession>A0A098EG78</accession>
<proteinExistence type="predicted"/>
<evidence type="ECO:0000313" key="2">
    <source>
        <dbReference type="Proteomes" id="UP000055047"/>
    </source>
</evidence>
<reference evidence="1 2" key="1">
    <citation type="submission" date="2014-09" db="EMBL/GenBank/DDBJ databases">
        <authorList>
            <person name="Loux Valentin"/>
            <person name="Dugat Thibaut"/>
        </authorList>
    </citation>
    <scope>NUCLEOTIDE SEQUENCE [LARGE SCALE GENOMIC DNA]</scope>
    <source>
        <strain evidence="1 2">BOV-10_179</strain>
    </source>
</reference>
<name>A0A098EG78_ANAPH</name>
<dbReference type="Proteomes" id="UP000055047">
    <property type="component" value="Unassembled WGS sequence"/>
</dbReference>
<organism evidence="1 2">
    <name type="scientific">Anaplasma phagocytophilum</name>
    <name type="common">Ehrlichia phagocytophila</name>
    <dbReference type="NCBI Taxonomy" id="948"/>
    <lineage>
        <taxon>Bacteria</taxon>
        <taxon>Pseudomonadati</taxon>
        <taxon>Pseudomonadota</taxon>
        <taxon>Alphaproteobacteria</taxon>
        <taxon>Rickettsiales</taxon>
        <taxon>Anaplasmataceae</taxon>
        <taxon>Anaplasma</taxon>
        <taxon>phagocytophilum group</taxon>
    </lineage>
</organism>
<dbReference type="AlphaFoldDB" id="A0A098EG78"/>
<protein>
    <submittedName>
        <fullName evidence="1">Uncharacterized protein</fullName>
    </submittedName>
</protein>
<evidence type="ECO:0000313" key="1">
    <source>
        <dbReference type="EMBL" id="CEG20351.1"/>
    </source>
</evidence>
<dbReference type="EMBL" id="CCXQ01000003">
    <property type="protein sequence ID" value="CEG20351.1"/>
    <property type="molecule type" value="Genomic_DNA"/>
</dbReference>
<sequence>MCNSASDGLPFWAADMA</sequence>